<keyword evidence="2" id="KW-1185">Reference proteome</keyword>
<evidence type="ECO:0000313" key="2">
    <source>
        <dbReference type="Proteomes" id="UP000470022"/>
    </source>
</evidence>
<dbReference type="Proteomes" id="UP000470022">
    <property type="component" value="Chromosome"/>
</dbReference>
<accession>A0ACD5H9F7</accession>
<sequence length="139" mass="14712">MMANGGESLDLMALAGIRMPRDLRERAQAGDPVAQFNMAVRYAEGIGVQRDYLEAAKWYGAAADQGDAPAQFNLGLMFYQGTGLPKNLDYAYALFSLAAAQGDARAQAGMTAILAEVSEREAAELVAAHGRGDATVSTH</sequence>
<reference evidence="1" key="1">
    <citation type="submission" date="2023-06" db="EMBL/GenBank/DDBJ databases">
        <title>Complete and circular genome of Acidithiobacillus ferrianus DSM 107098.</title>
        <authorList>
            <person name="Norris P.R."/>
            <person name="Falagan C."/>
            <person name="Moya-Beltran A."/>
            <person name="Castro M."/>
            <person name="Quatrini R."/>
            <person name="Johnson D.B."/>
        </authorList>
    </citation>
    <scope>NUCLEOTIDE SEQUENCE</scope>
    <source>
        <strain evidence="1">MG</strain>
    </source>
</reference>
<evidence type="ECO:0000313" key="1">
    <source>
        <dbReference type="EMBL" id="XRI70208.1"/>
    </source>
</evidence>
<proteinExistence type="predicted"/>
<gene>
    <name evidence="1" type="ORF">GL267_005820</name>
</gene>
<name>A0ACD5H9F7_9PROT</name>
<organism evidence="1 2">
    <name type="scientific">Acidithiobacillus ferrianus</name>
    <dbReference type="NCBI Taxonomy" id="2678518"/>
    <lineage>
        <taxon>Bacteria</taxon>
        <taxon>Pseudomonadati</taxon>
        <taxon>Pseudomonadota</taxon>
        <taxon>Acidithiobacillia</taxon>
        <taxon>Acidithiobacillales</taxon>
        <taxon>Acidithiobacillaceae</taxon>
        <taxon>Acidithiobacillus</taxon>
    </lineage>
</organism>
<protein>
    <submittedName>
        <fullName evidence="1">Tetratricopeptide repeat protein</fullName>
    </submittedName>
</protein>
<dbReference type="EMBL" id="CP127523">
    <property type="protein sequence ID" value="XRI70208.1"/>
    <property type="molecule type" value="Genomic_DNA"/>
</dbReference>